<dbReference type="EMBL" id="KN823756">
    <property type="protein sequence ID" value="KIO15911.1"/>
    <property type="molecule type" value="Genomic_DNA"/>
</dbReference>
<reference evidence="1 2" key="1">
    <citation type="submission" date="2014-04" db="EMBL/GenBank/DDBJ databases">
        <authorList>
            <consortium name="DOE Joint Genome Institute"/>
            <person name="Kuo A."/>
            <person name="Girlanda M."/>
            <person name="Perotto S."/>
            <person name="Kohler A."/>
            <person name="Nagy L.G."/>
            <person name="Floudas D."/>
            <person name="Copeland A."/>
            <person name="Barry K.W."/>
            <person name="Cichocki N."/>
            <person name="Veneault-Fourrey C."/>
            <person name="LaButti K."/>
            <person name="Lindquist E.A."/>
            <person name="Lipzen A."/>
            <person name="Lundell T."/>
            <person name="Morin E."/>
            <person name="Murat C."/>
            <person name="Sun H."/>
            <person name="Tunlid A."/>
            <person name="Henrissat B."/>
            <person name="Grigoriev I.V."/>
            <person name="Hibbett D.S."/>
            <person name="Martin F."/>
            <person name="Nordberg H.P."/>
            <person name="Cantor M.N."/>
            <person name="Hua S.X."/>
        </authorList>
    </citation>
    <scope>NUCLEOTIDE SEQUENCE [LARGE SCALE GENOMIC DNA]</scope>
    <source>
        <strain evidence="1 2">MUT 4182</strain>
    </source>
</reference>
<proteinExistence type="predicted"/>
<name>A0A0C3Q0L7_9AGAM</name>
<reference evidence="2" key="2">
    <citation type="submission" date="2015-01" db="EMBL/GenBank/DDBJ databases">
        <title>Evolutionary Origins and Diversification of the Mycorrhizal Mutualists.</title>
        <authorList>
            <consortium name="DOE Joint Genome Institute"/>
            <consortium name="Mycorrhizal Genomics Consortium"/>
            <person name="Kohler A."/>
            <person name="Kuo A."/>
            <person name="Nagy L.G."/>
            <person name="Floudas D."/>
            <person name="Copeland A."/>
            <person name="Barry K.W."/>
            <person name="Cichocki N."/>
            <person name="Veneault-Fourrey C."/>
            <person name="LaButti K."/>
            <person name="Lindquist E.A."/>
            <person name="Lipzen A."/>
            <person name="Lundell T."/>
            <person name="Morin E."/>
            <person name="Murat C."/>
            <person name="Riley R."/>
            <person name="Ohm R."/>
            <person name="Sun H."/>
            <person name="Tunlid A."/>
            <person name="Henrissat B."/>
            <person name="Grigoriev I.V."/>
            <person name="Hibbett D.S."/>
            <person name="Martin F."/>
        </authorList>
    </citation>
    <scope>NUCLEOTIDE SEQUENCE [LARGE SCALE GENOMIC DNA]</scope>
    <source>
        <strain evidence="2">MUT 4182</strain>
    </source>
</reference>
<gene>
    <name evidence="1" type="ORF">M407DRAFT_34472</name>
</gene>
<evidence type="ECO:0000313" key="2">
    <source>
        <dbReference type="Proteomes" id="UP000054248"/>
    </source>
</evidence>
<evidence type="ECO:0000313" key="1">
    <source>
        <dbReference type="EMBL" id="KIO15911.1"/>
    </source>
</evidence>
<accession>A0A0C3Q0L7</accession>
<organism evidence="1 2">
    <name type="scientific">Tulasnella calospora MUT 4182</name>
    <dbReference type="NCBI Taxonomy" id="1051891"/>
    <lineage>
        <taxon>Eukaryota</taxon>
        <taxon>Fungi</taxon>
        <taxon>Dikarya</taxon>
        <taxon>Basidiomycota</taxon>
        <taxon>Agaricomycotina</taxon>
        <taxon>Agaricomycetes</taxon>
        <taxon>Cantharellales</taxon>
        <taxon>Tulasnellaceae</taxon>
        <taxon>Tulasnella</taxon>
    </lineage>
</organism>
<protein>
    <submittedName>
        <fullName evidence="1">Uncharacterized protein</fullName>
    </submittedName>
</protein>
<dbReference type="HOGENOM" id="CLU_1797872_0_0_1"/>
<dbReference type="Proteomes" id="UP000054248">
    <property type="component" value="Unassembled WGS sequence"/>
</dbReference>
<sequence>MSGLLNRVEPPTDYTNDSLIPTTVFIEFFRSFSLSLRAWDEASDLGSRSTNFYQCPPPSTYRIASHDVPRANGLHAKTPNRPAYLAISGKEEEEEVPNLGWTRRLSKLRRTTVPECDSTLSFLTAGFYHPFNHQLGASTSHASS</sequence>
<keyword evidence="2" id="KW-1185">Reference proteome</keyword>
<dbReference type="AlphaFoldDB" id="A0A0C3Q0L7"/>